<dbReference type="OrthoDB" id="9790791at2"/>
<dbReference type="Pfam" id="PF00072">
    <property type="entry name" value="Response_reg"/>
    <property type="match status" value="1"/>
</dbReference>
<dbReference type="PATRIC" id="fig|1121448.10.peg.1240"/>
<gene>
    <name evidence="4" type="ORF">DGI_1245</name>
</gene>
<dbReference type="AlphaFoldDB" id="T2GAB1"/>
<evidence type="ECO:0000313" key="4">
    <source>
        <dbReference type="EMBL" id="AGW13099.1"/>
    </source>
</evidence>
<accession>T2GAB1</accession>
<evidence type="ECO:0000256" key="1">
    <source>
        <dbReference type="ARBA" id="ARBA00022553"/>
    </source>
</evidence>
<dbReference type="STRING" id="1121448.DGI_1245"/>
<evidence type="ECO:0000313" key="5">
    <source>
        <dbReference type="Proteomes" id="UP000016587"/>
    </source>
</evidence>
<dbReference type="InterPro" id="IPR011006">
    <property type="entry name" value="CheY-like_superfamily"/>
</dbReference>
<reference evidence="4 5" key="1">
    <citation type="journal article" date="2013" name="J. Bacteriol.">
        <title>Roles of HynAB and Ech, the only two hydrogenases found in the model sulfate reducer Desulfovibrio gigas.</title>
        <authorList>
            <person name="Morais-Silva F.O."/>
            <person name="Santos C.I."/>
            <person name="Rodrigues R."/>
            <person name="Pereira I.A."/>
            <person name="Rodrigues-Pousada C."/>
        </authorList>
    </citation>
    <scope>NUCLEOTIDE SEQUENCE [LARGE SCALE GENOMIC DNA]</scope>
    <source>
        <strain evidence="5">ATCC 19364 / DSM 1382 / NCIMB 9332 / VKM B-1759</strain>
    </source>
</reference>
<feature type="domain" description="Response regulatory" evidence="3">
    <location>
        <begin position="15"/>
        <end position="131"/>
    </location>
</feature>
<dbReference type="eggNOG" id="COG0784">
    <property type="taxonomic scope" value="Bacteria"/>
</dbReference>
<dbReference type="CDD" id="cd00156">
    <property type="entry name" value="REC"/>
    <property type="match status" value="1"/>
</dbReference>
<dbReference type="GO" id="GO:0000160">
    <property type="term" value="P:phosphorelay signal transduction system"/>
    <property type="evidence" value="ECO:0007669"/>
    <property type="project" value="InterPro"/>
</dbReference>
<dbReference type="SMART" id="SM00448">
    <property type="entry name" value="REC"/>
    <property type="match status" value="1"/>
</dbReference>
<keyword evidence="1 2" id="KW-0597">Phosphoprotein</keyword>
<dbReference type="EMBL" id="CP006585">
    <property type="protein sequence ID" value="AGW13099.1"/>
    <property type="molecule type" value="Genomic_DNA"/>
</dbReference>
<dbReference type="RefSeq" id="WP_021759882.1">
    <property type="nucleotide sequence ID" value="NC_022444.1"/>
</dbReference>
<dbReference type="GO" id="GO:0016301">
    <property type="term" value="F:kinase activity"/>
    <property type="evidence" value="ECO:0007669"/>
    <property type="project" value="UniProtKB-KW"/>
</dbReference>
<keyword evidence="5" id="KW-1185">Reference proteome</keyword>
<dbReference type="PANTHER" id="PTHR44591:SF3">
    <property type="entry name" value="RESPONSE REGULATORY DOMAIN-CONTAINING PROTEIN"/>
    <property type="match status" value="1"/>
</dbReference>
<dbReference type="PANTHER" id="PTHR44591">
    <property type="entry name" value="STRESS RESPONSE REGULATOR PROTEIN 1"/>
    <property type="match status" value="1"/>
</dbReference>
<dbReference type="Gene3D" id="3.40.50.2300">
    <property type="match status" value="1"/>
</dbReference>
<sequence>MNAAPQIPEAPQASMVLVVDDDAATLDVLARLLAKRGYAPVTAADASQCWAALHEAAPALILLDLFLADEDGMALLRAIKADPRLASVPVIIHTLMDRCDYREKALALGAAAYLIKPLDLRDVLDHVARLVPAPG</sequence>
<reference evidence="5" key="2">
    <citation type="submission" date="2013-07" db="EMBL/GenBank/DDBJ databases">
        <authorList>
            <person name="Morais-Silva F.O."/>
            <person name="Rezende A.M."/>
            <person name="Pimentel C."/>
            <person name="Resende D.M."/>
            <person name="Santos C.I."/>
            <person name="Clemente C."/>
            <person name="de Oliveira L.M."/>
            <person name="da Silva S.M."/>
            <person name="Costa D.A."/>
            <person name="Varela-Raposo A."/>
            <person name="Horacio E.C.A."/>
            <person name="Matos M."/>
            <person name="Flores O."/>
            <person name="Ruiz J.C."/>
            <person name="Rodrigues-Pousada C."/>
        </authorList>
    </citation>
    <scope>NUCLEOTIDE SEQUENCE [LARGE SCALE GENOMIC DNA]</scope>
    <source>
        <strain evidence="5">ATCC 19364 / DSM 1382 / NCIMB 9332 / VKM B-1759</strain>
    </source>
</reference>
<dbReference type="Proteomes" id="UP000016587">
    <property type="component" value="Chromosome"/>
</dbReference>
<dbReference type="KEGG" id="dgg:DGI_1245"/>
<keyword evidence="4" id="KW-0808">Transferase</keyword>
<keyword evidence="4" id="KW-0418">Kinase</keyword>
<protein>
    <submittedName>
        <fullName evidence="4">Putative multi-sensor hybrid histidine kinase</fullName>
    </submittedName>
</protein>
<dbReference type="PROSITE" id="PS50110">
    <property type="entry name" value="RESPONSE_REGULATORY"/>
    <property type="match status" value="1"/>
</dbReference>
<proteinExistence type="predicted"/>
<dbReference type="InterPro" id="IPR050595">
    <property type="entry name" value="Bact_response_regulator"/>
</dbReference>
<name>T2GAB1_MEGG1</name>
<evidence type="ECO:0000256" key="2">
    <source>
        <dbReference type="PROSITE-ProRule" id="PRU00169"/>
    </source>
</evidence>
<evidence type="ECO:0000259" key="3">
    <source>
        <dbReference type="PROSITE" id="PS50110"/>
    </source>
</evidence>
<feature type="modified residue" description="4-aspartylphosphate" evidence="2">
    <location>
        <position position="64"/>
    </location>
</feature>
<dbReference type="InterPro" id="IPR001789">
    <property type="entry name" value="Sig_transdc_resp-reg_receiver"/>
</dbReference>
<organism evidence="4 5">
    <name type="scientific">Megalodesulfovibrio gigas (strain ATCC 19364 / DSM 1382 / NCIMB 9332 / VKM B-1759)</name>
    <name type="common">Desulfovibrio gigas</name>
    <dbReference type="NCBI Taxonomy" id="1121448"/>
    <lineage>
        <taxon>Bacteria</taxon>
        <taxon>Pseudomonadati</taxon>
        <taxon>Thermodesulfobacteriota</taxon>
        <taxon>Desulfovibrionia</taxon>
        <taxon>Desulfovibrionales</taxon>
        <taxon>Desulfovibrionaceae</taxon>
        <taxon>Megalodesulfovibrio</taxon>
    </lineage>
</organism>
<dbReference type="HOGENOM" id="CLU_000445_69_8_7"/>
<dbReference type="SUPFAM" id="SSF52172">
    <property type="entry name" value="CheY-like"/>
    <property type="match status" value="1"/>
</dbReference>